<keyword evidence="1" id="KW-0812">Transmembrane</keyword>
<feature type="transmembrane region" description="Helical" evidence="1">
    <location>
        <begin position="48"/>
        <end position="74"/>
    </location>
</feature>
<keyword evidence="1" id="KW-0472">Membrane</keyword>
<name>A0AAE7C282_9PAST</name>
<dbReference type="KEGG" id="fcl:A4G17_06295"/>
<evidence type="ECO:0000313" key="5">
    <source>
        <dbReference type="Proteomes" id="UP000502287"/>
    </source>
</evidence>
<dbReference type="EMBL" id="RKQT01000001">
    <property type="protein sequence ID" value="RPE96514.1"/>
    <property type="molecule type" value="Genomic_DNA"/>
</dbReference>
<dbReference type="Proteomes" id="UP000276901">
    <property type="component" value="Unassembled WGS sequence"/>
</dbReference>
<reference evidence="2 5" key="1">
    <citation type="submission" date="2016-03" db="EMBL/GenBank/DDBJ databases">
        <authorList>
            <person name="Hansen M.J."/>
            <person name="Bojesen A.M."/>
            <person name="Planet P."/>
        </authorList>
    </citation>
    <scope>NUCLEOTIDE SEQUENCE [LARGE SCALE GENOMIC DNA]</scope>
    <source>
        <strain evidence="2 5">HPA 21</strain>
    </source>
</reference>
<accession>A0AAE7C282</accession>
<proteinExistence type="predicted"/>
<evidence type="ECO:0008006" key="6">
    <source>
        <dbReference type="Google" id="ProtNLM"/>
    </source>
</evidence>
<evidence type="ECO:0000313" key="2">
    <source>
        <dbReference type="EMBL" id="QIM65071.1"/>
    </source>
</evidence>
<feature type="transmembrane region" description="Helical" evidence="1">
    <location>
        <begin position="172"/>
        <end position="192"/>
    </location>
</feature>
<evidence type="ECO:0000256" key="1">
    <source>
        <dbReference type="SAM" id="Phobius"/>
    </source>
</evidence>
<keyword evidence="4" id="KW-1185">Reference proteome</keyword>
<sequence>MKQASLNSLIHIIKNQYQKLEDFFTKGSFGVIFYPILMHPCVRHSHSFVVKIFAILSVFIGLYFLFAELIAILFSDASLSAYLHHTIFELAQPQGTLIDEKAVFNSPLSFVIRASFLTQGYLFAVIYWFAVMRITHGIRLITGLLAILISCGMILISSAQGGKWTVGGLQNLGVSLTFLLGNLMLIITALTIKASDLSLFRQFSVIAGSLGLAAILVSLFQPTEYLPLLERISLYSLLIWEIAAGFAILRQVK</sequence>
<dbReference type="Proteomes" id="UP000502287">
    <property type="component" value="Chromosome"/>
</dbReference>
<evidence type="ECO:0000313" key="3">
    <source>
        <dbReference type="EMBL" id="RPE96514.1"/>
    </source>
</evidence>
<organism evidence="2 5">
    <name type="scientific">Frederiksenia canicola</name>
    <dbReference type="NCBI Taxonomy" id="123824"/>
    <lineage>
        <taxon>Bacteria</taxon>
        <taxon>Pseudomonadati</taxon>
        <taxon>Pseudomonadota</taxon>
        <taxon>Gammaproteobacteria</taxon>
        <taxon>Pasteurellales</taxon>
        <taxon>Pasteurellaceae</taxon>
        <taxon>Frederiksenia</taxon>
    </lineage>
</organism>
<evidence type="ECO:0000313" key="4">
    <source>
        <dbReference type="Proteomes" id="UP000276901"/>
    </source>
</evidence>
<gene>
    <name evidence="2" type="ORF">A4G17_06295</name>
    <name evidence="3" type="ORF">EDC49_0908</name>
</gene>
<dbReference type="EMBL" id="CP015029">
    <property type="protein sequence ID" value="QIM65071.1"/>
    <property type="molecule type" value="Genomic_DNA"/>
</dbReference>
<feature type="transmembrane region" description="Helical" evidence="1">
    <location>
        <begin position="110"/>
        <end position="131"/>
    </location>
</feature>
<reference evidence="3 4" key="2">
    <citation type="submission" date="2018-11" db="EMBL/GenBank/DDBJ databases">
        <title>Genomic Encyclopedia of Type Strains, Phase IV (KMG-IV): sequencing the most valuable type-strain genomes for metagenomic binning, comparative biology and taxonomic classification.</title>
        <authorList>
            <person name="Goeker M."/>
        </authorList>
    </citation>
    <scope>NUCLEOTIDE SEQUENCE [LARGE SCALE GENOMIC DNA]</scope>
    <source>
        <strain evidence="3 4">DSM 25797</strain>
    </source>
</reference>
<feature type="transmembrane region" description="Helical" evidence="1">
    <location>
        <begin position="138"/>
        <end position="160"/>
    </location>
</feature>
<keyword evidence="1" id="KW-1133">Transmembrane helix</keyword>
<dbReference type="AlphaFoldDB" id="A0AAE7C282"/>
<feature type="transmembrane region" description="Helical" evidence="1">
    <location>
        <begin position="199"/>
        <end position="220"/>
    </location>
</feature>
<feature type="transmembrane region" description="Helical" evidence="1">
    <location>
        <begin position="232"/>
        <end position="249"/>
    </location>
</feature>
<protein>
    <recommendedName>
        <fullName evidence="6">DUF998 domain-containing protein</fullName>
    </recommendedName>
</protein>